<reference evidence="1" key="1">
    <citation type="submission" date="2022-11" db="EMBL/GenBank/DDBJ databases">
        <authorList>
            <person name="Hyden B.L."/>
            <person name="Feng K."/>
            <person name="Yates T."/>
            <person name="Jawdy S."/>
            <person name="Smart L.B."/>
            <person name="Muchero W."/>
        </authorList>
    </citation>
    <scope>NUCLEOTIDE SEQUENCE</scope>
    <source>
        <tissue evidence="1">Shoot tip</tissue>
    </source>
</reference>
<dbReference type="AlphaFoldDB" id="A0A9Q0TAI7"/>
<protein>
    <submittedName>
        <fullName evidence="1">Uncharacterized protein</fullName>
    </submittedName>
</protein>
<keyword evidence="2" id="KW-1185">Reference proteome</keyword>
<comment type="caution">
    <text evidence="1">The sequence shown here is derived from an EMBL/GenBank/DDBJ whole genome shotgun (WGS) entry which is preliminary data.</text>
</comment>
<proteinExistence type="predicted"/>
<gene>
    <name evidence="1" type="ORF">OIU79_011057</name>
</gene>
<dbReference type="Proteomes" id="UP001151532">
    <property type="component" value="Chromosome 3"/>
</dbReference>
<name>A0A9Q0TAI7_SALPP</name>
<accession>A0A9Q0TAI7</accession>
<reference evidence="1" key="2">
    <citation type="journal article" date="2023" name="Int. J. Mol. Sci.">
        <title>De Novo Assembly and Annotation of 11 Diverse Shrub Willow (Salix) Genomes Reveals Novel Gene Organization in Sex-Linked Regions.</title>
        <authorList>
            <person name="Hyden B."/>
            <person name="Feng K."/>
            <person name="Yates T.B."/>
            <person name="Jawdy S."/>
            <person name="Cereghino C."/>
            <person name="Smart L.B."/>
            <person name="Muchero W."/>
        </authorList>
    </citation>
    <scope>NUCLEOTIDE SEQUENCE</scope>
    <source>
        <tissue evidence="1">Shoot tip</tissue>
    </source>
</reference>
<organism evidence="1 2">
    <name type="scientific">Salix purpurea</name>
    <name type="common">Purple osier willow</name>
    <dbReference type="NCBI Taxonomy" id="77065"/>
    <lineage>
        <taxon>Eukaryota</taxon>
        <taxon>Viridiplantae</taxon>
        <taxon>Streptophyta</taxon>
        <taxon>Embryophyta</taxon>
        <taxon>Tracheophyta</taxon>
        <taxon>Spermatophyta</taxon>
        <taxon>Magnoliopsida</taxon>
        <taxon>eudicotyledons</taxon>
        <taxon>Gunneridae</taxon>
        <taxon>Pentapetalae</taxon>
        <taxon>rosids</taxon>
        <taxon>fabids</taxon>
        <taxon>Malpighiales</taxon>
        <taxon>Salicaceae</taxon>
        <taxon>Saliceae</taxon>
        <taxon>Salix</taxon>
    </lineage>
</organism>
<evidence type="ECO:0000313" key="1">
    <source>
        <dbReference type="EMBL" id="KAJ6706535.1"/>
    </source>
</evidence>
<dbReference type="EMBL" id="JAPFFK010000016">
    <property type="protein sequence ID" value="KAJ6706535.1"/>
    <property type="molecule type" value="Genomic_DNA"/>
</dbReference>
<evidence type="ECO:0000313" key="2">
    <source>
        <dbReference type="Proteomes" id="UP001151532"/>
    </source>
</evidence>
<sequence length="35" mass="4087">MGNSWVPCSMEIETLNKRYILVAHGFYLLVQIGFR</sequence>